<gene>
    <name evidence="2" type="ORF">BCR41DRAFT_372362</name>
</gene>
<dbReference type="EMBL" id="MCFF01000030">
    <property type="protein sequence ID" value="ORZ10621.1"/>
    <property type="molecule type" value="Genomic_DNA"/>
</dbReference>
<proteinExistence type="predicted"/>
<organism evidence="2 3">
    <name type="scientific">Lobosporangium transversale</name>
    <dbReference type="NCBI Taxonomy" id="64571"/>
    <lineage>
        <taxon>Eukaryota</taxon>
        <taxon>Fungi</taxon>
        <taxon>Fungi incertae sedis</taxon>
        <taxon>Mucoromycota</taxon>
        <taxon>Mortierellomycotina</taxon>
        <taxon>Mortierellomycetes</taxon>
        <taxon>Mortierellales</taxon>
        <taxon>Mortierellaceae</taxon>
        <taxon>Lobosporangium</taxon>
    </lineage>
</organism>
<dbReference type="Proteomes" id="UP000193648">
    <property type="component" value="Unassembled WGS sequence"/>
</dbReference>
<name>A0A1Y2GL22_9FUNG</name>
<dbReference type="GeneID" id="33568514"/>
<protein>
    <submittedName>
        <fullName evidence="2">Uncharacterized protein</fullName>
    </submittedName>
</protein>
<sequence length="177" mass="19791">MGASWSIIIEWIVASVGVDPLLEPVCTSHSVKPDTFLRPWFCHLHFVQFSALDEPTTTGAEGSLPGEKEYLRYRCLLANQYMVIAGLVLDQAGFFRCMYRFSLPSLVPSGSVCAGLYTFDRLNHYSLNMEPKTSFLAVSLFSTFKTTSSINVLLVTAHLESWRLQKLLMVTVSLRSG</sequence>
<dbReference type="RefSeq" id="XP_021879342.1">
    <property type="nucleotide sequence ID" value="XM_022026671.1"/>
</dbReference>
<keyword evidence="1" id="KW-0732">Signal</keyword>
<evidence type="ECO:0000313" key="3">
    <source>
        <dbReference type="Proteomes" id="UP000193648"/>
    </source>
</evidence>
<accession>A0A1Y2GL22</accession>
<dbReference type="AlphaFoldDB" id="A0A1Y2GL22"/>
<dbReference type="InParanoid" id="A0A1Y2GL22"/>
<keyword evidence="3" id="KW-1185">Reference proteome</keyword>
<reference evidence="2 3" key="1">
    <citation type="submission" date="2016-07" db="EMBL/GenBank/DDBJ databases">
        <title>Pervasive Adenine N6-methylation of Active Genes in Fungi.</title>
        <authorList>
            <consortium name="DOE Joint Genome Institute"/>
            <person name="Mondo S.J."/>
            <person name="Dannebaum R.O."/>
            <person name="Kuo R.C."/>
            <person name="Labutti K."/>
            <person name="Haridas S."/>
            <person name="Kuo A."/>
            <person name="Salamov A."/>
            <person name="Ahrendt S.R."/>
            <person name="Lipzen A."/>
            <person name="Sullivan W."/>
            <person name="Andreopoulos W.B."/>
            <person name="Clum A."/>
            <person name="Lindquist E."/>
            <person name="Daum C."/>
            <person name="Ramamoorthy G.K."/>
            <person name="Gryganskyi A."/>
            <person name="Culley D."/>
            <person name="Magnuson J.K."/>
            <person name="James T.Y."/>
            <person name="O'Malley M.A."/>
            <person name="Stajich J.E."/>
            <person name="Spatafora J.W."/>
            <person name="Visel A."/>
            <person name="Grigoriev I.V."/>
        </authorList>
    </citation>
    <scope>NUCLEOTIDE SEQUENCE [LARGE SCALE GENOMIC DNA]</scope>
    <source>
        <strain evidence="2 3">NRRL 3116</strain>
    </source>
</reference>
<evidence type="ECO:0000313" key="2">
    <source>
        <dbReference type="EMBL" id="ORZ10621.1"/>
    </source>
</evidence>
<feature type="chain" id="PRO_5012734176" evidence="1">
    <location>
        <begin position="18"/>
        <end position="177"/>
    </location>
</feature>
<feature type="signal peptide" evidence="1">
    <location>
        <begin position="1"/>
        <end position="17"/>
    </location>
</feature>
<comment type="caution">
    <text evidence="2">The sequence shown here is derived from an EMBL/GenBank/DDBJ whole genome shotgun (WGS) entry which is preliminary data.</text>
</comment>
<evidence type="ECO:0000256" key="1">
    <source>
        <dbReference type="SAM" id="SignalP"/>
    </source>
</evidence>